<evidence type="ECO:0000313" key="2">
    <source>
        <dbReference type="EMBL" id="KAK2821268.1"/>
    </source>
</evidence>
<evidence type="ECO:0000313" key="3">
    <source>
        <dbReference type="Proteomes" id="UP001187315"/>
    </source>
</evidence>
<name>A0AA88J7E6_TACVA</name>
<gene>
    <name evidence="2" type="ORF">Q7C36_020611</name>
</gene>
<accession>A0AA88J7E6</accession>
<feature type="compositionally biased region" description="Acidic residues" evidence="1">
    <location>
        <begin position="47"/>
        <end position="71"/>
    </location>
</feature>
<sequence length="139" mass="15237">MKFATISGGGGGAVLASRIENCGIFPACCCCKAIVFRAVTGTKEDKATDEDEDRDEEEEEEERQLEMEEDSGTNYARRFAAVGQGIPDTVMDFKVSAELMGGPPECPHHTIAHHAKRLRGSESASRGVSWVQKQEMWAR</sequence>
<keyword evidence="3" id="KW-1185">Reference proteome</keyword>
<protein>
    <submittedName>
        <fullName evidence="2">Uncharacterized protein</fullName>
    </submittedName>
</protein>
<dbReference type="AlphaFoldDB" id="A0AA88J7E6"/>
<proteinExistence type="predicted"/>
<comment type="caution">
    <text evidence="2">The sequence shown here is derived from an EMBL/GenBank/DDBJ whole genome shotgun (WGS) entry which is preliminary data.</text>
</comment>
<evidence type="ECO:0000256" key="1">
    <source>
        <dbReference type="SAM" id="MobiDB-lite"/>
    </source>
</evidence>
<dbReference type="Proteomes" id="UP001187315">
    <property type="component" value="Unassembled WGS sequence"/>
</dbReference>
<reference evidence="2" key="1">
    <citation type="submission" date="2023-08" db="EMBL/GenBank/DDBJ databases">
        <title>Pelteobagrus vachellii genome.</title>
        <authorList>
            <person name="Liu H."/>
        </authorList>
    </citation>
    <scope>NUCLEOTIDE SEQUENCE</scope>
    <source>
        <strain evidence="2">PRFRI_2022a</strain>
        <tissue evidence="2">Muscle</tissue>
    </source>
</reference>
<feature type="region of interest" description="Disordered" evidence="1">
    <location>
        <begin position="42"/>
        <end position="74"/>
    </location>
</feature>
<organism evidence="2 3">
    <name type="scientific">Tachysurus vachellii</name>
    <name type="common">Darkbarbel catfish</name>
    <name type="synonym">Pelteobagrus vachellii</name>
    <dbReference type="NCBI Taxonomy" id="175792"/>
    <lineage>
        <taxon>Eukaryota</taxon>
        <taxon>Metazoa</taxon>
        <taxon>Chordata</taxon>
        <taxon>Craniata</taxon>
        <taxon>Vertebrata</taxon>
        <taxon>Euteleostomi</taxon>
        <taxon>Actinopterygii</taxon>
        <taxon>Neopterygii</taxon>
        <taxon>Teleostei</taxon>
        <taxon>Ostariophysi</taxon>
        <taxon>Siluriformes</taxon>
        <taxon>Bagridae</taxon>
        <taxon>Tachysurus</taxon>
    </lineage>
</organism>
<dbReference type="EMBL" id="JAVHJS010000022">
    <property type="protein sequence ID" value="KAK2821268.1"/>
    <property type="molecule type" value="Genomic_DNA"/>
</dbReference>